<accession>A0A402CZ04</accession>
<evidence type="ECO:0000313" key="2">
    <source>
        <dbReference type="Proteomes" id="UP000287394"/>
    </source>
</evidence>
<organism evidence="1 2">
    <name type="scientific">Capsulimonas corticalis</name>
    <dbReference type="NCBI Taxonomy" id="2219043"/>
    <lineage>
        <taxon>Bacteria</taxon>
        <taxon>Bacillati</taxon>
        <taxon>Armatimonadota</taxon>
        <taxon>Armatimonadia</taxon>
        <taxon>Capsulimonadales</taxon>
        <taxon>Capsulimonadaceae</taxon>
        <taxon>Capsulimonas</taxon>
    </lineage>
</organism>
<keyword evidence="2" id="KW-1185">Reference proteome</keyword>
<dbReference type="AlphaFoldDB" id="A0A402CZ04"/>
<gene>
    <name evidence="1" type="ORF">CCAX7_16570</name>
</gene>
<protein>
    <submittedName>
        <fullName evidence="1">Uncharacterized protein</fullName>
    </submittedName>
</protein>
<sequence>MKPLFQPLLHLFSPLAPLERALLGALDEALPGEAGSIFRDQVRAINHVQRSPGYREIRLYTRAHGKTTRNAGPCFPLQDDDYHLATIRFTIPGRSGSWKARFDCVKGSLFAIDVTPSPQDICRHGAIHVSKVDIANDPMMSRTAR</sequence>
<reference evidence="1 2" key="1">
    <citation type="journal article" date="2019" name="Int. J. Syst. Evol. Microbiol.">
        <title>Capsulimonas corticalis gen. nov., sp. nov., an aerobic capsulated bacterium, of a novel bacterial order, Capsulimonadales ord. nov., of the class Armatimonadia of the phylum Armatimonadetes.</title>
        <authorList>
            <person name="Li J."/>
            <person name="Kudo C."/>
            <person name="Tonouchi A."/>
        </authorList>
    </citation>
    <scope>NUCLEOTIDE SEQUENCE [LARGE SCALE GENOMIC DNA]</scope>
    <source>
        <strain evidence="1 2">AX-7</strain>
    </source>
</reference>
<proteinExistence type="predicted"/>
<dbReference type="OrthoDB" id="9153016at2"/>
<name>A0A402CZ04_9BACT</name>
<dbReference type="EMBL" id="AP025739">
    <property type="protein sequence ID" value="BDI29606.1"/>
    <property type="molecule type" value="Genomic_DNA"/>
</dbReference>
<dbReference type="Proteomes" id="UP000287394">
    <property type="component" value="Chromosome"/>
</dbReference>
<dbReference type="RefSeq" id="WP_119322524.1">
    <property type="nucleotide sequence ID" value="NZ_AP025739.1"/>
</dbReference>
<evidence type="ECO:0000313" key="1">
    <source>
        <dbReference type="EMBL" id="BDI29606.1"/>
    </source>
</evidence>
<dbReference type="KEGG" id="ccot:CCAX7_16570"/>